<evidence type="ECO:0000313" key="2">
    <source>
        <dbReference type="Proteomes" id="UP001172681"/>
    </source>
</evidence>
<protein>
    <recommendedName>
        <fullName evidence="3">SnoaL-like domain-containing protein</fullName>
    </recommendedName>
</protein>
<comment type="caution">
    <text evidence="1">The sequence shown here is derived from an EMBL/GenBank/DDBJ whole genome shotgun (WGS) entry which is preliminary data.</text>
</comment>
<keyword evidence="2" id="KW-1185">Reference proteome</keyword>
<sequence length="157" mass="17580">MGYNTQDTVWPDHPVPDGVKALMDRFFNLLDSHDSNVGNILADEIFTSDAKAQFGAHISTGRDGTSPEVEIRKSRDNAWTLFNARKHTVLRAYSSNDAADDLLFIAWVAMDLKNGEHVDGEFIGRLRFENTDTPNPKIKSYAIWADSSPLVKALQKK</sequence>
<proteinExistence type="predicted"/>
<reference evidence="1" key="1">
    <citation type="submission" date="2022-10" db="EMBL/GenBank/DDBJ databases">
        <title>Culturing micro-colonial fungi from biological soil crusts in the Mojave desert and describing Neophaeococcomyces mojavensis, and introducing the new genera and species Taxawa tesnikishii.</title>
        <authorList>
            <person name="Kurbessoian T."/>
            <person name="Stajich J.E."/>
        </authorList>
    </citation>
    <scope>NUCLEOTIDE SEQUENCE</scope>
    <source>
        <strain evidence="1">TK_35</strain>
    </source>
</reference>
<evidence type="ECO:0008006" key="3">
    <source>
        <dbReference type="Google" id="ProtNLM"/>
    </source>
</evidence>
<gene>
    <name evidence="1" type="ORF">H2204_006107</name>
</gene>
<dbReference type="AlphaFoldDB" id="A0AA38Y5V5"/>
<dbReference type="Proteomes" id="UP001172681">
    <property type="component" value="Unassembled WGS sequence"/>
</dbReference>
<name>A0AA38Y5V5_9EURO</name>
<organism evidence="1 2">
    <name type="scientific">Knufia peltigerae</name>
    <dbReference type="NCBI Taxonomy" id="1002370"/>
    <lineage>
        <taxon>Eukaryota</taxon>
        <taxon>Fungi</taxon>
        <taxon>Dikarya</taxon>
        <taxon>Ascomycota</taxon>
        <taxon>Pezizomycotina</taxon>
        <taxon>Eurotiomycetes</taxon>
        <taxon>Chaetothyriomycetidae</taxon>
        <taxon>Chaetothyriales</taxon>
        <taxon>Trichomeriaceae</taxon>
        <taxon>Knufia</taxon>
    </lineage>
</organism>
<evidence type="ECO:0000313" key="1">
    <source>
        <dbReference type="EMBL" id="KAJ9634873.1"/>
    </source>
</evidence>
<accession>A0AA38Y5V5</accession>
<dbReference type="EMBL" id="JAPDRN010000036">
    <property type="protein sequence ID" value="KAJ9634873.1"/>
    <property type="molecule type" value="Genomic_DNA"/>
</dbReference>